<dbReference type="EMBL" id="JAPFFF010000006">
    <property type="protein sequence ID" value="KAK8887603.1"/>
    <property type="molecule type" value="Genomic_DNA"/>
</dbReference>
<name>A0ABR2K900_9EUKA</name>
<evidence type="ECO:0000313" key="2">
    <source>
        <dbReference type="Proteomes" id="UP001470230"/>
    </source>
</evidence>
<dbReference type="PANTHER" id="PTHR24159:SF5">
    <property type="entry name" value="ANK_REP_REGION DOMAIN-CONTAINING PROTEIN"/>
    <property type="match status" value="1"/>
</dbReference>
<dbReference type="Proteomes" id="UP001470230">
    <property type="component" value="Unassembled WGS sequence"/>
</dbReference>
<dbReference type="SUPFAM" id="SSF48403">
    <property type="entry name" value="Ankyrin repeat"/>
    <property type="match status" value="1"/>
</dbReference>
<accession>A0ABR2K900</accession>
<evidence type="ECO:0008006" key="3">
    <source>
        <dbReference type="Google" id="ProtNLM"/>
    </source>
</evidence>
<dbReference type="PANTHER" id="PTHR24159">
    <property type="match status" value="1"/>
</dbReference>
<organism evidence="1 2">
    <name type="scientific">Tritrichomonas musculus</name>
    <dbReference type="NCBI Taxonomy" id="1915356"/>
    <lineage>
        <taxon>Eukaryota</taxon>
        <taxon>Metamonada</taxon>
        <taxon>Parabasalia</taxon>
        <taxon>Tritrichomonadida</taxon>
        <taxon>Tritrichomonadidae</taxon>
        <taxon>Tritrichomonas</taxon>
    </lineage>
</organism>
<dbReference type="InterPro" id="IPR036770">
    <property type="entry name" value="Ankyrin_rpt-contain_sf"/>
</dbReference>
<keyword evidence="2" id="KW-1185">Reference proteome</keyword>
<sequence length="387" mass="46549">MTLLKYINLKKEIYEILIEFIENQNSEECETKYIEILEKLDFLNLDKNVEELVSMFRLIAKISNNHHRNYNFIKKIEQMILLLNQKSKQSISNSQLFYIFAINKLTIQILFRNNLIKMDSSIVDYIIQRDDYRYFFYFEIKSYINEEQQKSIEKELNLIDPNILKILCTNHDLSENDSYICSLIREDLVEEFISYVNKTNLSLSSTIKPSIFETNSFLQKQENTTLIEYSAFFGSIQIFNYLRLNNVQLTPSLWMYAIHSNNAELIHLLEENHIQPEDPSYEDCFFESIKCHHNNFANYIHDNLLTKKEHHSKYKHFYNYSIRYIIPKSPDCSCNEIIFKYQNYSLFPENFDLKDIFFYLYRYGYSNIVNFLLQMKMDNINSRASVY</sequence>
<comment type="caution">
    <text evidence="1">The sequence shown here is derived from an EMBL/GenBank/DDBJ whole genome shotgun (WGS) entry which is preliminary data.</text>
</comment>
<evidence type="ECO:0000313" key="1">
    <source>
        <dbReference type="EMBL" id="KAK8887603.1"/>
    </source>
</evidence>
<gene>
    <name evidence="1" type="ORF">M9Y10_038654</name>
</gene>
<proteinExistence type="predicted"/>
<protein>
    <recommendedName>
        <fullName evidence="3">DUF3447 domain-containing protein</fullName>
    </recommendedName>
</protein>
<reference evidence="1 2" key="1">
    <citation type="submission" date="2024-04" db="EMBL/GenBank/DDBJ databases">
        <title>Tritrichomonas musculus Genome.</title>
        <authorList>
            <person name="Alves-Ferreira E."/>
            <person name="Grigg M."/>
            <person name="Lorenzi H."/>
            <person name="Galac M."/>
        </authorList>
    </citation>
    <scope>NUCLEOTIDE SEQUENCE [LARGE SCALE GENOMIC DNA]</scope>
    <source>
        <strain evidence="1 2">EAF2021</strain>
    </source>
</reference>